<name>A0ABP8J8H4_9BACT</name>
<feature type="transmembrane region" description="Helical" evidence="1">
    <location>
        <begin position="48"/>
        <end position="66"/>
    </location>
</feature>
<accession>A0ABP8J8H4</accession>
<evidence type="ECO:0000313" key="2">
    <source>
        <dbReference type="EMBL" id="GAA4386854.1"/>
    </source>
</evidence>
<sequence length="104" mass="11923">MYAMLLLDEGSSITATIGLFKLLFIVILYATSLYFLLHNWRKSELKPIGLIIAFILAFIGYRSWPVPDMNRTDNTDQYLTVFFLCVPLVVAGFVYFLSRNSSDK</sequence>
<evidence type="ECO:0000256" key="1">
    <source>
        <dbReference type="SAM" id="Phobius"/>
    </source>
</evidence>
<gene>
    <name evidence="2" type="ORF">GCM10023186_31920</name>
</gene>
<comment type="caution">
    <text evidence="2">The sequence shown here is derived from an EMBL/GenBank/DDBJ whole genome shotgun (WGS) entry which is preliminary data.</text>
</comment>
<protein>
    <submittedName>
        <fullName evidence="2">Uncharacterized protein</fullName>
    </submittedName>
</protein>
<keyword evidence="1" id="KW-1133">Transmembrane helix</keyword>
<reference evidence="3" key="1">
    <citation type="journal article" date="2019" name="Int. J. Syst. Evol. Microbiol.">
        <title>The Global Catalogue of Microorganisms (GCM) 10K type strain sequencing project: providing services to taxonomists for standard genome sequencing and annotation.</title>
        <authorList>
            <consortium name="The Broad Institute Genomics Platform"/>
            <consortium name="The Broad Institute Genome Sequencing Center for Infectious Disease"/>
            <person name="Wu L."/>
            <person name="Ma J."/>
        </authorList>
    </citation>
    <scope>NUCLEOTIDE SEQUENCE [LARGE SCALE GENOMIC DNA]</scope>
    <source>
        <strain evidence="3">JCM 17924</strain>
    </source>
</reference>
<proteinExistence type="predicted"/>
<dbReference type="EMBL" id="BAABHA010000010">
    <property type="protein sequence ID" value="GAA4386854.1"/>
    <property type="molecule type" value="Genomic_DNA"/>
</dbReference>
<feature type="transmembrane region" description="Helical" evidence="1">
    <location>
        <begin position="78"/>
        <end position="97"/>
    </location>
</feature>
<keyword evidence="3" id="KW-1185">Reference proteome</keyword>
<evidence type="ECO:0000313" key="3">
    <source>
        <dbReference type="Proteomes" id="UP001500454"/>
    </source>
</evidence>
<dbReference type="RefSeq" id="WP_345225895.1">
    <property type="nucleotide sequence ID" value="NZ_BAABHA010000010.1"/>
</dbReference>
<organism evidence="2 3">
    <name type="scientific">Hymenobacter koreensis</name>
    <dbReference type="NCBI Taxonomy" id="1084523"/>
    <lineage>
        <taxon>Bacteria</taxon>
        <taxon>Pseudomonadati</taxon>
        <taxon>Bacteroidota</taxon>
        <taxon>Cytophagia</taxon>
        <taxon>Cytophagales</taxon>
        <taxon>Hymenobacteraceae</taxon>
        <taxon>Hymenobacter</taxon>
    </lineage>
</organism>
<feature type="transmembrane region" description="Helical" evidence="1">
    <location>
        <begin position="12"/>
        <end position="36"/>
    </location>
</feature>
<keyword evidence="1" id="KW-0472">Membrane</keyword>
<keyword evidence="1" id="KW-0812">Transmembrane</keyword>
<dbReference type="Proteomes" id="UP001500454">
    <property type="component" value="Unassembled WGS sequence"/>
</dbReference>